<dbReference type="RefSeq" id="WP_088565446.1">
    <property type="nucleotide sequence ID" value="NZ_CP020946.1"/>
</dbReference>
<dbReference type="GO" id="GO:0006950">
    <property type="term" value="P:response to stress"/>
    <property type="evidence" value="ECO:0007669"/>
    <property type="project" value="UniProtKB-ARBA"/>
</dbReference>
<dbReference type="AlphaFoldDB" id="A0A1Z3N8Z6"/>
<name>A0A1Z3N8Z6_BDEBC</name>
<dbReference type="InterPro" id="IPR012674">
    <property type="entry name" value="Calycin"/>
</dbReference>
<dbReference type="SUPFAM" id="SSF50814">
    <property type="entry name" value="Lipocalins"/>
    <property type="match status" value="1"/>
</dbReference>
<keyword evidence="2" id="KW-0732">Signal</keyword>
<dbReference type="InterPro" id="IPR047202">
    <property type="entry name" value="Lipocalin_Blc-like_dom"/>
</dbReference>
<dbReference type="PROSITE" id="PS00213">
    <property type="entry name" value="LIPOCALIN"/>
    <property type="match status" value="1"/>
</dbReference>
<reference evidence="4 5" key="1">
    <citation type="submission" date="2017-04" db="EMBL/GenBank/DDBJ databases">
        <title>Whole genome sequence of Bdellovibrio bacteriovorus strain SSB218315.</title>
        <authorList>
            <person name="Oyedara O."/>
            <person name="Rodriguez-Perez M.A."/>
        </authorList>
    </citation>
    <scope>NUCLEOTIDE SEQUENCE [LARGE SCALE GENOMIC DNA]</scope>
    <source>
        <strain evidence="4 5">SSB218315</strain>
    </source>
</reference>
<dbReference type="OrthoDB" id="5292902at2"/>
<dbReference type="Pfam" id="PF08212">
    <property type="entry name" value="Lipocalin_2"/>
    <property type="match status" value="1"/>
</dbReference>
<dbReference type="Proteomes" id="UP000197003">
    <property type="component" value="Chromosome"/>
</dbReference>
<dbReference type="InterPro" id="IPR022272">
    <property type="entry name" value="Lipocalin_CS"/>
</dbReference>
<sequence>MKKLILSIFVLGFVSTSVAAPATVPFVDLNKYLGKWFEVASIPMVFQKQCIGNTTAEYASAEDGLIAVVNSCDTQSGERSVAEGRAKVLDKESNSRLKVTFVKIIDWVFGFGGDYWVLDLASDYSYAVVGDPTLQYAWILSRDPFLARETWVSAELKLRSLGYDTCTVLTSVQSGGLSQRIPLCEYVK</sequence>
<feature type="domain" description="Lipocalin/cytosolic fatty-acid binding" evidence="3">
    <location>
        <begin position="27"/>
        <end position="170"/>
    </location>
</feature>
<evidence type="ECO:0000259" key="3">
    <source>
        <dbReference type="Pfam" id="PF08212"/>
    </source>
</evidence>
<gene>
    <name evidence="4" type="ORF">B9G79_10375</name>
</gene>
<evidence type="ECO:0000313" key="4">
    <source>
        <dbReference type="EMBL" id="ASD63944.1"/>
    </source>
</evidence>
<evidence type="ECO:0000256" key="1">
    <source>
        <dbReference type="ARBA" id="ARBA00006889"/>
    </source>
</evidence>
<feature type="chain" id="PRO_5013435940" description="Lipocalin/cytosolic fatty-acid binding domain-containing protein" evidence="2">
    <location>
        <begin position="20"/>
        <end position="188"/>
    </location>
</feature>
<dbReference type="CDD" id="cd19438">
    <property type="entry name" value="lipocalin_Blc-like"/>
    <property type="match status" value="1"/>
</dbReference>
<proteinExistence type="inferred from homology"/>
<dbReference type="PANTHER" id="PTHR10612:SF34">
    <property type="entry name" value="APOLIPOPROTEIN D"/>
    <property type="match status" value="1"/>
</dbReference>
<protein>
    <recommendedName>
        <fullName evidence="3">Lipocalin/cytosolic fatty-acid binding domain-containing protein</fullName>
    </recommendedName>
</protein>
<dbReference type="Gene3D" id="2.40.128.20">
    <property type="match status" value="1"/>
</dbReference>
<feature type="signal peptide" evidence="2">
    <location>
        <begin position="1"/>
        <end position="19"/>
    </location>
</feature>
<dbReference type="PIRSF" id="PIRSF036893">
    <property type="entry name" value="Lipocalin_ApoD"/>
    <property type="match status" value="1"/>
</dbReference>
<comment type="similarity">
    <text evidence="1 2">Belongs to the calycin superfamily. Lipocalin family.</text>
</comment>
<organism evidence="4 5">
    <name type="scientific">Bdellovibrio bacteriovorus</name>
    <dbReference type="NCBI Taxonomy" id="959"/>
    <lineage>
        <taxon>Bacteria</taxon>
        <taxon>Pseudomonadati</taxon>
        <taxon>Bdellovibrionota</taxon>
        <taxon>Bdellovibrionia</taxon>
        <taxon>Bdellovibrionales</taxon>
        <taxon>Pseudobdellovibrionaceae</taxon>
        <taxon>Bdellovibrio</taxon>
    </lineage>
</organism>
<evidence type="ECO:0000256" key="2">
    <source>
        <dbReference type="PIRNR" id="PIRNR036893"/>
    </source>
</evidence>
<dbReference type="InterPro" id="IPR022271">
    <property type="entry name" value="Lipocalin_ApoD"/>
</dbReference>
<dbReference type="InterPro" id="IPR000566">
    <property type="entry name" value="Lipocln_cytosolic_FA-bd_dom"/>
</dbReference>
<dbReference type="PANTHER" id="PTHR10612">
    <property type="entry name" value="APOLIPOPROTEIN D"/>
    <property type="match status" value="1"/>
</dbReference>
<dbReference type="EMBL" id="CP020946">
    <property type="protein sequence ID" value="ASD63944.1"/>
    <property type="molecule type" value="Genomic_DNA"/>
</dbReference>
<accession>A0A1Z3N8Z6</accession>
<evidence type="ECO:0000313" key="5">
    <source>
        <dbReference type="Proteomes" id="UP000197003"/>
    </source>
</evidence>